<protein>
    <submittedName>
        <fullName evidence="1">28791_t:CDS:1</fullName>
    </submittedName>
</protein>
<proteinExistence type="predicted"/>
<dbReference type="Proteomes" id="UP000789901">
    <property type="component" value="Unassembled WGS sequence"/>
</dbReference>
<keyword evidence="2" id="KW-1185">Reference proteome</keyword>
<gene>
    <name evidence="1" type="ORF">GMARGA_LOCUS37848</name>
</gene>
<name>A0ABN7X256_GIGMA</name>
<sequence length="51" mass="5895">MIIYTELFVKVDNLKNSLIESIGSFINKVEFDLIIKITCDFSKVLDVKKDN</sequence>
<dbReference type="EMBL" id="CAJVQB010081063">
    <property type="protein sequence ID" value="CAG8845819.1"/>
    <property type="molecule type" value="Genomic_DNA"/>
</dbReference>
<evidence type="ECO:0000313" key="1">
    <source>
        <dbReference type="EMBL" id="CAG8845819.1"/>
    </source>
</evidence>
<organism evidence="1 2">
    <name type="scientific">Gigaspora margarita</name>
    <dbReference type="NCBI Taxonomy" id="4874"/>
    <lineage>
        <taxon>Eukaryota</taxon>
        <taxon>Fungi</taxon>
        <taxon>Fungi incertae sedis</taxon>
        <taxon>Mucoromycota</taxon>
        <taxon>Glomeromycotina</taxon>
        <taxon>Glomeromycetes</taxon>
        <taxon>Diversisporales</taxon>
        <taxon>Gigasporaceae</taxon>
        <taxon>Gigaspora</taxon>
    </lineage>
</organism>
<evidence type="ECO:0000313" key="2">
    <source>
        <dbReference type="Proteomes" id="UP000789901"/>
    </source>
</evidence>
<comment type="caution">
    <text evidence="1">The sequence shown here is derived from an EMBL/GenBank/DDBJ whole genome shotgun (WGS) entry which is preliminary data.</text>
</comment>
<accession>A0ABN7X256</accession>
<feature type="non-terminal residue" evidence="1">
    <location>
        <position position="51"/>
    </location>
</feature>
<reference evidence="1 2" key="1">
    <citation type="submission" date="2021-06" db="EMBL/GenBank/DDBJ databases">
        <authorList>
            <person name="Kallberg Y."/>
            <person name="Tangrot J."/>
            <person name="Rosling A."/>
        </authorList>
    </citation>
    <scope>NUCLEOTIDE SEQUENCE [LARGE SCALE GENOMIC DNA]</scope>
    <source>
        <strain evidence="1 2">120-4 pot B 10/14</strain>
    </source>
</reference>